<dbReference type="Pfam" id="PF09135">
    <property type="entry name" value="Alb1"/>
    <property type="match status" value="1"/>
</dbReference>
<keyword evidence="4" id="KW-0963">Cytoplasm</keyword>
<dbReference type="PANTHER" id="PTHR28280">
    <property type="entry name" value="SHUTTLING PRE-60S FACTOR ECM1"/>
    <property type="match status" value="1"/>
</dbReference>
<keyword evidence="5" id="KW-0690">Ribosome biogenesis</keyword>
<dbReference type="InterPro" id="IPR053278">
    <property type="entry name" value="Pre-60S_factor_ECM1"/>
</dbReference>
<dbReference type="GO" id="GO:0030687">
    <property type="term" value="C:preribosome, large subunit precursor"/>
    <property type="evidence" value="ECO:0007669"/>
    <property type="project" value="TreeGrafter"/>
</dbReference>
<reference evidence="8" key="1">
    <citation type="journal article" date="2020" name="Stud. Mycol.">
        <title>101 Dothideomycetes genomes: a test case for predicting lifestyles and emergence of pathogens.</title>
        <authorList>
            <person name="Haridas S."/>
            <person name="Albert R."/>
            <person name="Binder M."/>
            <person name="Bloem J."/>
            <person name="Labutti K."/>
            <person name="Salamov A."/>
            <person name="Andreopoulos B."/>
            <person name="Baker S."/>
            <person name="Barry K."/>
            <person name="Bills G."/>
            <person name="Bluhm B."/>
            <person name="Cannon C."/>
            <person name="Castanera R."/>
            <person name="Culley D."/>
            <person name="Daum C."/>
            <person name="Ezra D."/>
            <person name="Gonzalez J."/>
            <person name="Henrissat B."/>
            <person name="Kuo A."/>
            <person name="Liang C."/>
            <person name="Lipzen A."/>
            <person name="Lutzoni F."/>
            <person name="Magnuson J."/>
            <person name="Mondo S."/>
            <person name="Nolan M."/>
            <person name="Ohm R."/>
            <person name="Pangilinan J."/>
            <person name="Park H.-J."/>
            <person name="Ramirez L."/>
            <person name="Alfaro M."/>
            <person name="Sun H."/>
            <person name="Tritt A."/>
            <person name="Yoshinaga Y."/>
            <person name="Zwiers L.-H."/>
            <person name="Turgeon B."/>
            <person name="Goodwin S."/>
            <person name="Spatafora J."/>
            <person name="Crous P."/>
            <person name="Grigoriev I."/>
        </authorList>
    </citation>
    <scope>NUCLEOTIDE SEQUENCE</scope>
    <source>
        <strain evidence="8">CBS 260.36</strain>
    </source>
</reference>
<evidence type="ECO:0000313" key="8">
    <source>
        <dbReference type="EMBL" id="KAF2156642.1"/>
    </source>
</evidence>
<protein>
    <recommendedName>
        <fullName evidence="10">Alb1-domain-containing protein</fullName>
    </recommendedName>
</protein>
<dbReference type="GO" id="GO:0000055">
    <property type="term" value="P:ribosomal large subunit export from nucleus"/>
    <property type="evidence" value="ECO:0007669"/>
    <property type="project" value="TreeGrafter"/>
</dbReference>
<gene>
    <name evidence="8" type="ORF">K461DRAFT_272704</name>
</gene>
<feature type="compositionally biased region" description="Polar residues" evidence="7">
    <location>
        <begin position="114"/>
        <end position="133"/>
    </location>
</feature>
<proteinExistence type="predicted"/>
<evidence type="ECO:0000256" key="1">
    <source>
        <dbReference type="ARBA" id="ARBA00004123"/>
    </source>
</evidence>
<evidence type="ECO:0000256" key="2">
    <source>
        <dbReference type="ARBA" id="ARBA00004496"/>
    </source>
</evidence>
<accession>A0A9P4MKT0</accession>
<dbReference type="GO" id="GO:0005737">
    <property type="term" value="C:cytoplasm"/>
    <property type="evidence" value="ECO:0007669"/>
    <property type="project" value="UniProtKB-SubCell"/>
</dbReference>
<dbReference type="OrthoDB" id="5304887at2759"/>
<evidence type="ECO:0000256" key="7">
    <source>
        <dbReference type="SAM" id="MobiDB-lite"/>
    </source>
</evidence>
<evidence type="ECO:0008006" key="10">
    <source>
        <dbReference type="Google" id="ProtNLM"/>
    </source>
</evidence>
<dbReference type="AlphaFoldDB" id="A0A9P4MKT0"/>
<evidence type="ECO:0000256" key="5">
    <source>
        <dbReference type="ARBA" id="ARBA00022517"/>
    </source>
</evidence>
<comment type="caution">
    <text evidence="8">The sequence shown here is derived from an EMBL/GenBank/DDBJ whole genome shotgun (WGS) entry which is preliminary data.</text>
</comment>
<feature type="compositionally biased region" description="Basic residues" evidence="7">
    <location>
        <begin position="58"/>
        <end position="70"/>
    </location>
</feature>
<feature type="non-terminal residue" evidence="8">
    <location>
        <position position="1"/>
    </location>
</feature>
<keyword evidence="6" id="KW-0539">Nucleus</keyword>
<sequence>MAKVAKPKNKDVSVRSRAARRAASPSIDVDKSILNAERPREDASGGYTYSGSYGGVEKKKKQKKLSRQQRLRLEKGMEKAEQNSDKLSKKVADSRSREKKVKTRNAPWEELNEKASTSKISNGTSGQRTATSEDSSDEEIADGTKTSATQPVMLKDSSLIVPDLATANEEDDEIL</sequence>
<feature type="region of interest" description="Disordered" evidence="7">
    <location>
        <begin position="1"/>
        <end position="154"/>
    </location>
</feature>
<evidence type="ECO:0000313" key="9">
    <source>
        <dbReference type="Proteomes" id="UP000799439"/>
    </source>
</evidence>
<keyword evidence="9" id="KW-1185">Reference proteome</keyword>
<evidence type="ECO:0000256" key="6">
    <source>
        <dbReference type="ARBA" id="ARBA00023242"/>
    </source>
</evidence>
<name>A0A9P4MKT0_9PEZI</name>
<keyword evidence="3" id="KW-0813">Transport</keyword>
<comment type="subcellular location">
    <subcellularLocation>
        <location evidence="2">Cytoplasm</location>
    </subcellularLocation>
    <subcellularLocation>
        <location evidence="1">Nucleus</location>
    </subcellularLocation>
</comment>
<organism evidence="8 9">
    <name type="scientific">Myriangium duriaei CBS 260.36</name>
    <dbReference type="NCBI Taxonomy" id="1168546"/>
    <lineage>
        <taxon>Eukaryota</taxon>
        <taxon>Fungi</taxon>
        <taxon>Dikarya</taxon>
        <taxon>Ascomycota</taxon>
        <taxon>Pezizomycotina</taxon>
        <taxon>Dothideomycetes</taxon>
        <taxon>Dothideomycetidae</taxon>
        <taxon>Myriangiales</taxon>
        <taxon>Myriangiaceae</taxon>
        <taxon>Myriangium</taxon>
    </lineage>
</organism>
<dbReference type="GO" id="GO:0005730">
    <property type="term" value="C:nucleolus"/>
    <property type="evidence" value="ECO:0007669"/>
    <property type="project" value="TreeGrafter"/>
</dbReference>
<evidence type="ECO:0000256" key="4">
    <source>
        <dbReference type="ARBA" id="ARBA00022490"/>
    </source>
</evidence>
<evidence type="ECO:0000256" key="3">
    <source>
        <dbReference type="ARBA" id="ARBA00022448"/>
    </source>
</evidence>
<dbReference type="EMBL" id="ML996081">
    <property type="protein sequence ID" value="KAF2156642.1"/>
    <property type="molecule type" value="Genomic_DNA"/>
</dbReference>
<feature type="compositionally biased region" description="Basic and acidic residues" evidence="7">
    <location>
        <begin position="71"/>
        <end position="96"/>
    </location>
</feature>
<dbReference type="InterPro" id="IPR022784">
    <property type="entry name" value="Ribosome_bgen_Alb1"/>
</dbReference>
<dbReference type="PANTHER" id="PTHR28280:SF1">
    <property type="entry name" value="SHUTTLING PRE-60S FACTOR ECM1"/>
    <property type="match status" value="1"/>
</dbReference>
<dbReference type="Proteomes" id="UP000799439">
    <property type="component" value="Unassembled WGS sequence"/>
</dbReference>